<sequence>MVSVAKKLVLQKQKELKKTKGKKSNRKTGKPVSPKKKTTSNSQAAKIVKKQTPAAPKYVTSEKLSWKAVDIPDTLDDYEGFCGLEEIEGVDVKIVNGRAQFIVKSDDKVRSQDEIKSVKTSIPEGDFELDEEDVNEDELKKAEEDNEEGEQEEDNEEDDEEDSNSDDVKEVEQGEEKEENEKVDDEKSNSEKTKDTEKEPIKNKKKTKTVTTLTSRNNADDEQDVPTIETKPTPEEPKPKTEKPKQDIKKLQEDELLANGNAFHTH</sequence>
<dbReference type="EMBL" id="BSXS01006436">
    <property type="protein sequence ID" value="GME85556.1"/>
    <property type="molecule type" value="Genomic_DNA"/>
</dbReference>
<proteinExistence type="predicted"/>
<reference evidence="1" key="1">
    <citation type="submission" date="2023-04" db="EMBL/GenBank/DDBJ databases">
        <title>Ambrosiozyma monospora NBRC 10751.</title>
        <authorList>
            <person name="Ichikawa N."/>
            <person name="Sato H."/>
            <person name="Tonouchi N."/>
        </authorList>
    </citation>
    <scope>NUCLEOTIDE SEQUENCE</scope>
    <source>
        <strain evidence="1">NBRC 10751</strain>
    </source>
</reference>
<dbReference type="Proteomes" id="UP001165064">
    <property type="component" value="Unassembled WGS sequence"/>
</dbReference>
<comment type="caution">
    <text evidence="1">The sequence shown here is derived from an EMBL/GenBank/DDBJ whole genome shotgun (WGS) entry which is preliminary data.</text>
</comment>
<evidence type="ECO:0000313" key="1">
    <source>
        <dbReference type="EMBL" id="GME85556.1"/>
    </source>
</evidence>
<gene>
    <name evidence="1" type="ORF">Amon02_000765000</name>
</gene>
<keyword evidence="2" id="KW-1185">Reference proteome</keyword>
<organism evidence="1 2">
    <name type="scientific">Ambrosiozyma monospora</name>
    <name type="common">Yeast</name>
    <name type="synonym">Endomycopsis monosporus</name>
    <dbReference type="NCBI Taxonomy" id="43982"/>
    <lineage>
        <taxon>Eukaryota</taxon>
        <taxon>Fungi</taxon>
        <taxon>Dikarya</taxon>
        <taxon>Ascomycota</taxon>
        <taxon>Saccharomycotina</taxon>
        <taxon>Pichiomycetes</taxon>
        <taxon>Pichiales</taxon>
        <taxon>Pichiaceae</taxon>
        <taxon>Ambrosiozyma</taxon>
    </lineage>
</organism>
<evidence type="ECO:0000313" key="2">
    <source>
        <dbReference type="Proteomes" id="UP001165064"/>
    </source>
</evidence>
<name>A0ACB5TC93_AMBMO</name>
<protein>
    <submittedName>
        <fullName evidence="1">Unnamed protein product</fullName>
    </submittedName>
</protein>
<accession>A0ACB5TC93</accession>